<accession>V5YWB4</accession>
<sequence>MRPCHLQRFHIDVQRVVPPILQVAIDHPVMLIAIHPRNEQRRAAVGHLQHGGGLLRQQGRQHVETHPAVVNAVARGVQRGQRLGQIFVQNTGEIGRIEVVLAVQHRTSVDVAQPTNAIGLGAGGQRQAAGQRRVERDDRAVDRFGMRGAPLLLRHGVKMAALQRIVDQTWRRDEPAATHLAVDDALRLQLAERLLQGNAGGGELLAQGAFGGQLAAHGELAGGDAGVQRLADGGDGRRCFTHTAGVPFQCVWPLR</sequence>
<protein>
    <submittedName>
        <fullName evidence="1">GntR family transcriptional regulator</fullName>
    </submittedName>
</protein>
<name>V5YWB4_SERMA</name>
<reference evidence="1" key="1">
    <citation type="submission" date="2013-12" db="EMBL/GenBank/DDBJ databases">
        <title>Genetic environments surrounding aac(6')-Ial.</title>
        <authorList>
            <person name="Tada T."/>
            <person name="Miyoshi-Akiyama T."/>
            <person name="Kirikae T."/>
        </authorList>
    </citation>
    <scope>NUCLEOTIDE SEQUENCE</scope>
    <source>
        <strain evidence="1">IOMTU 115</strain>
    </source>
</reference>
<proteinExistence type="predicted"/>
<evidence type="ECO:0000313" key="1">
    <source>
        <dbReference type="EMBL" id="BAO21191.1"/>
    </source>
</evidence>
<dbReference type="EMBL" id="AB894481">
    <property type="protein sequence ID" value="BAO21191.1"/>
    <property type="molecule type" value="Genomic_DNA"/>
</dbReference>
<organism evidence="1">
    <name type="scientific">Serratia marcescens</name>
    <dbReference type="NCBI Taxonomy" id="615"/>
    <lineage>
        <taxon>Bacteria</taxon>
        <taxon>Pseudomonadati</taxon>
        <taxon>Pseudomonadota</taxon>
        <taxon>Gammaproteobacteria</taxon>
        <taxon>Enterobacterales</taxon>
        <taxon>Yersiniaceae</taxon>
        <taxon>Serratia</taxon>
    </lineage>
</organism>
<dbReference type="AlphaFoldDB" id="V5YWB4"/>